<comment type="caution">
    <text evidence="5">The sequence shown here is derived from an EMBL/GenBank/DDBJ whole genome shotgun (WGS) entry which is preliminary data.</text>
</comment>
<dbReference type="OrthoDB" id="6080198at2759"/>
<dbReference type="InterPro" id="IPR002475">
    <property type="entry name" value="Bcl2-like"/>
</dbReference>
<keyword evidence="3" id="KW-0472">Membrane</keyword>
<dbReference type="AlphaFoldDB" id="A0A812BBU1"/>
<evidence type="ECO:0000256" key="3">
    <source>
        <dbReference type="SAM" id="Phobius"/>
    </source>
</evidence>
<dbReference type="Proteomes" id="UP000597762">
    <property type="component" value="Unassembled WGS sequence"/>
</dbReference>
<proteinExistence type="inferred from homology"/>
<dbReference type="InterPro" id="IPR026298">
    <property type="entry name" value="Bcl-2_fam"/>
</dbReference>
<dbReference type="GO" id="GO:0001836">
    <property type="term" value="P:release of cytochrome c from mitochondria"/>
    <property type="evidence" value="ECO:0007669"/>
    <property type="project" value="TreeGrafter"/>
</dbReference>
<keyword evidence="3" id="KW-0812">Transmembrane</keyword>
<organism evidence="5 6">
    <name type="scientific">Acanthosepion pharaonis</name>
    <name type="common">Pharaoh cuttlefish</name>
    <name type="synonym">Sepia pharaonis</name>
    <dbReference type="NCBI Taxonomy" id="158019"/>
    <lineage>
        <taxon>Eukaryota</taxon>
        <taxon>Metazoa</taxon>
        <taxon>Spiralia</taxon>
        <taxon>Lophotrochozoa</taxon>
        <taxon>Mollusca</taxon>
        <taxon>Cephalopoda</taxon>
        <taxon>Coleoidea</taxon>
        <taxon>Decapodiformes</taxon>
        <taxon>Sepiida</taxon>
        <taxon>Sepiina</taxon>
        <taxon>Sepiidae</taxon>
        <taxon>Acanthosepion</taxon>
    </lineage>
</organism>
<accession>A0A812BBU1</accession>
<dbReference type="Pfam" id="PF00452">
    <property type="entry name" value="Bcl-2"/>
    <property type="match status" value="1"/>
</dbReference>
<dbReference type="EMBL" id="CAHIKZ030000492">
    <property type="protein sequence ID" value="CAE1177001.1"/>
    <property type="molecule type" value="Genomic_DNA"/>
</dbReference>
<dbReference type="PROSITE" id="PS50062">
    <property type="entry name" value="BCL2_FAMILY"/>
    <property type="match status" value="1"/>
</dbReference>
<dbReference type="GO" id="GO:0005741">
    <property type="term" value="C:mitochondrial outer membrane"/>
    <property type="evidence" value="ECO:0007669"/>
    <property type="project" value="TreeGrafter"/>
</dbReference>
<dbReference type="GO" id="GO:0097192">
    <property type="term" value="P:extrinsic apoptotic signaling pathway in absence of ligand"/>
    <property type="evidence" value="ECO:0007669"/>
    <property type="project" value="TreeGrafter"/>
</dbReference>
<evidence type="ECO:0000313" key="5">
    <source>
        <dbReference type="EMBL" id="CAE1177001.1"/>
    </source>
</evidence>
<protein>
    <submittedName>
        <fullName evidence="5">BAX</fullName>
    </submittedName>
</protein>
<gene>
    <name evidence="5" type="ORF">SPHA_14422</name>
</gene>
<dbReference type="GO" id="GO:0008630">
    <property type="term" value="P:intrinsic apoptotic signaling pathway in response to DNA damage"/>
    <property type="evidence" value="ECO:0007669"/>
    <property type="project" value="TreeGrafter"/>
</dbReference>
<dbReference type="InterPro" id="IPR046371">
    <property type="entry name" value="Bcl-2_BH1-3"/>
</dbReference>
<comment type="similarity">
    <text evidence="1">Belongs to the Bcl-2 family.</text>
</comment>
<dbReference type="GO" id="GO:0051400">
    <property type="term" value="F:BH domain binding"/>
    <property type="evidence" value="ECO:0007669"/>
    <property type="project" value="TreeGrafter"/>
</dbReference>
<dbReference type="PANTHER" id="PTHR11256">
    <property type="entry name" value="BCL-2 RELATED"/>
    <property type="match status" value="1"/>
</dbReference>
<evidence type="ECO:0000256" key="1">
    <source>
        <dbReference type="ARBA" id="ARBA00009458"/>
    </source>
</evidence>
<name>A0A812BBU1_ACAPH</name>
<dbReference type="GO" id="GO:0042981">
    <property type="term" value="P:regulation of apoptotic process"/>
    <property type="evidence" value="ECO:0007669"/>
    <property type="project" value="InterPro"/>
</dbReference>
<feature type="transmembrane region" description="Helical" evidence="3">
    <location>
        <begin position="181"/>
        <end position="204"/>
    </location>
</feature>
<evidence type="ECO:0000256" key="2">
    <source>
        <dbReference type="ARBA" id="ARBA00022703"/>
    </source>
</evidence>
<keyword evidence="3" id="KW-1133">Transmembrane helix</keyword>
<keyword evidence="6" id="KW-1185">Reference proteome</keyword>
<evidence type="ECO:0000313" key="6">
    <source>
        <dbReference type="Proteomes" id="UP000597762"/>
    </source>
</evidence>
<evidence type="ECO:0000259" key="4">
    <source>
        <dbReference type="SMART" id="SM00337"/>
    </source>
</evidence>
<reference evidence="5" key="1">
    <citation type="submission" date="2021-01" db="EMBL/GenBank/DDBJ databases">
        <authorList>
            <person name="Li R."/>
            <person name="Bekaert M."/>
        </authorList>
    </citation>
    <scope>NUCLEOTIDE SEQUENCE</scope>
    <source>
        <strain evidence="5">Farmed</strain>
    </source>
</reference>
<dbReference type="Gene3D" id="1.10.437.10">
    <property type="entry name" value="Blc2-like"/>
    <property type="match status" value="1"/>
</dbReference>
<keyword evidence="2" id="KW-0053">Apoptosis</keyword>
<dbReference type="CDD" id="cd06845">
    <property type="entry name" value="Bcl-2_like"/>
    <property type="match status" value="1"/>
</dbReference>
<dbReference type="PANTHER" id="PTHR11256:SF56">
    <property type="entry name" value="BCL-2 BCL-2 HOMOLOGY REGION 1-3 DOMAIN-CONTAINING PROTEIN"/>
    <property type="match status" value="1"/>
</dbReference>
<dbReference type="SMART" id="SM00337">
    <property type="entry name" value="BCL"/>
    <property type="match status" value="1"/>
</dbReference>
<dbReference type="InterPro" id="IPR036834">
    <property type="entry name" value="Bcl-2-like_sf"/>
</dbReference>
<dbReference type="SUPFAM" id="SSF56854">
    <property type="entry name" value="Bcl-2 inhibitors of programmed cell death"/>
    <property type="match status" value="1"/>
</dbReference>
<sequence length="233" mass="26159">MGSEEKLTPWAKSSSQNLNRDDVGNQARFLLNKFIYERMVADGFETPLEESNLVEPDTPTGPPMAQLQEIGRALRCIGDELDGDQKLQELISRVEPGDSHNTFLRVAKAIVSVSFSWDTVVKLFFFAYKMAIKALDKIPLIRAIINWVINFIVEHLADWILSRGGWEAIVEYFGTPKRQAFGVLIAGVIISAGIYPFLIHLSFLTGHSSPPPPSLSLTHTYINSNDYVNQIFF</sequence>
<feature type="domain" description="Bcl-2 Bcl-2 homology region 1-3" evidence="4">
    <location>
        <begin position="74"/>
        <end position="166"/>
    </location>
</feature>